<keyword evidence="2" id="KW-1003">Cell membrane</keyword>
<evidence type="ECO:0000256" key="4">
    <source>
        <dbReference type="ARBA" id="ARBA00022989"/>
    </source>
</evidence>
<keyword evidence="7" id="KW-0282">Flagellum</keyword>
<dbReference type="GO" id="GO:0016020">
    <property type="term" value="C:membrane"/>
    <property type="evidence" value="ECO:0007669"/>
    <property type="project" value="InterPro"/>
</dbReference>
<evidence type="ECO:0000256" key="6">
    <source>
        <dbReference type="SAM" id="Phobius"/>
    </source>
</evidence>
<keyword evidence="8" id="KW-1185">Reference proteome</keyword>
<name>A0A1I6CVD9_9FIRM</name>
<evidence type="ECO:0000313" key="8">
    <source>
        <dbReference type="Proteomes" id="UP000199584"/>
    </source>
</evidence>
<dbReference type="RefSeq" id="WP_165608135.1">
    <property type="nucleotide sequence ID" value="NZ_FOYM01000002.1"/>
</dbReference>
<evidence type="ECO:0000256" key="3">
    <source>
        <dbReference type="ARBA" id="ARBA00022692"/>
    </source>
</evidence>
<sequence length="118" mass="13095">MDKEMLTALVRIVILLPLICGLAYLSIRFGFGRTKIPLAHGSQKRMRLVEQISLDPKCGLSLVQVGTRYMLFAHQEGNIILVREMEELPAAIESAAPQWPGLVQLISKVRPSGIKADK</sequence>
<accession>A0A1I6CVD9</accession>
<keyword evidence="4 6" id="KW-1133">Transmembrane helix</keyword>
<keyword evidence="7" id="KW-0966">Cell projection</keyword>
<dbReference type="GO" id="GO:0044781">
    <property type="term" value="P:bacterial-type flagellum organization"/>
    <property type="evidence" value="ECO:0007669"/>
    <property type="project" value="InterPro"/>
</dbReference>
<comment type="subcellular location">
    <subcellularLocation>
        <location evidence="1">Cell membrane</location>
    </subcellularLocation>
</comment>
<proteinExistence type="predicted"/>
<dbReference type="Proteomes" id="UP000199584">
    <property type="component" value="Unassembled WGS sequence"/>
</dbReference>
<dbReference type="STRING" id="39060.SAMN05660706_102115"/>
<keyword evidence="7" id="KW-0969">Cilium</keyword>
<reference evidence="8" key="1">
    <citation type="submission" date="2016-10" db="EMBL/GenBank/DDBJ databases">
        <authorList>
            <person name="Varghese N."/>
            <person name="Submissions S."/>
        </authorList>
    </citation>
    <scope>NUCLEOTIDE SEQUENCE [LARGE SCALE GENOMIC DNA]</scope>
    <source>
        <strain evidence="8">DSM 3669</strain>
    </source>
</reference>
<evidence type="ECO:0000256" key="5">
    <source>
        <dbReference type="ARBA" id="ARBA00023136"/>
    </source>
</evidence>
<feature type="transmembrane region" description="Helical" evidence="6">
    <location>
        <begin position="6"/>
        <end position="27"/>
    </location>
</feature>
<organism evidence="7 8">
    <name type="scientific">Desulfoscipio geothermicus DSM 3669</name>
    <dbReference type="NCBI Taxonomy" id="1121426"/>
    <lineage>
        <taxon>Bacteria</taxon>
        <taxon>Bacillati</taxon>
        <taxon>Bacillota</taxon>
        <taxon>Clostridia</taxon>
        <taxon>Eubacteriales</taxon>
        <taxon>Desulfallaceae</taxon>
        <taxon>Desulfoscipio</taxon>
    </lineage>
</organism>
<dbReference type="AlphaFoldDB" id="A0A1I6CVD9"/>
<evidence type="ECO:0000256" key="1">
    <source>
        <dbReference type="ARBA" id="ARBA00004236"/>
    </source>
</evidence>
<dbReference type="InterPro" id="IPR022781">
    <property type="entry name" value="Flagellar_biosynth_FliO"/>
</dbReference>
<evidence type="ECO:0000313" key="7">
    <source>
        <dbReference type="EMBL" id="SFQ97082.1"/>
    </source>
</evidence>
<keyword evidence="5 6" id="KW-0472">Membrane</keyword>
<evidence type="ECO:0000256" key="2">
    <source>
        <dbReference type="ARBA" id="ARBA00022475"/>
    </source>
</evidence>
<dbReference type="Pfam" id="PF04347">
    <property type="entry name" value="FliO"/>
    <property type="match status" value="1"/>
</dbReference>
<dbReference type="EMBL" id="FOYM01000002">
    <property type="protein sequence ID" value="SFQ97082.1"/>
    <property type="molecule type" value="Genomic_DNA"/>
</dbReference>
<protein>
    <submittedName>
        <fullName evidence="7">Flagellar protein FliO/FliZ</fullName>
    </submittedName>
</protein>
<gene>
    <name evidence="7" type="ORF">SAMN05660706_102115</name>
</gene>
<keyword evidence="3 6" id="KW-0812">Transmembrane</keyword>